<sequence length="380" mass="42804">MLLPEIKYEGQKQLQNSKVLIIGAGGIGSPAAYYLSGMGVGEIGIIDHDNVEESNLHRQIIHNKDRIGINKALSAKMTIERFNQRIKINAYQYQLTPQNAQELFKYYDVILDASDNPKTRYLVNDAAIINNKILISGSAIGWEGQLTVFGHNNGPCYRCLFPQCPKAGSVKSCGDAGVIGMIPGVIGLIEAIECMKIIIKATDNKVLSQRMLIFDGYEGTYKVFKVRGKQKSCIACGENPSIQNVQDFNYDEFVGSSCTVNIPQKSELFQDITWNNFIQINQKQQTQAKFIDVRPQGQFDIVNLKLFNSIPYTDMPDIKEEDYDEIFGKKDQPVYIMCRRGNNSKLACEFLYKKGYKCLYNIVGGINEYGKQFDSQIPFI</sequence>
<dbReference type="EMBL" id="GL983849">
    <property type="protein sequence ID" value="EGR31558.1"/>
    <property type="molecule type" value="Genomic_DNA"/>
</dbReference>
<dbReference type="FunFam" id="3.40.50.720:FF:000033">
    <property type="entry name" value="Adenylyltransferase and sulfurtransferase MOCS3"/>
    <property type="match status" value="1"/>
</dbReference>
<feature type="domain" description="Rhodanese" evidence="4">
    <location>
        <begin position="284"/>
        <end position="378"/>
    </location>
</feature>
<dbReference type="Gene3D" id="3.40.250.10">
    <property type="entry name" value="Rhodanese-like domain"/>
    <property type="match status" value="1"/>
</dbReference>
<dbReference type="AlphaFoldDB" id="G0QTC3"/>
<dbReference type="GO" id="GO:0005737">
    <property type="term" value="C:cytoplasm"/>
    <property type="evidence" value="ECO:0007669"/>
    <property type="project" value="TreeGrafter"/>
</dbReference>
<dbReference type="CDD" id="cd00757">
    <property type="entry name" value="ThiF_MoeB_HesA_family"/>
    <property type="match status" value="1"/>
</dbReference>
<dbReference type="GeneID" id="14907677"/>
<dbReference type="InterPro" id="IPR035985">
    <property type="entry name" value="Ubiquitin-activating_enz"/>
</dbReference>
<dbReference type="Gene3D" id="3.40.50.720">
    <property type="entry name" value="NAD(P)-binding Rossmann-like Domain"/>
    <property type="match status" value="1"/>
</dbReference>
<dbReference type="RefSeq" id="XP_004035044.1">
    <property type="nucleotide sequence ID" value="XM_004034996.1"/>
</dbReference>
<keyword evidence="3" id="KW-0067">ATP-binding</keyword>
<dbReference type="Pfam" id="PF00899">
    <property type="entry name" value="ThiF"/>
    <property type="match status" value="1"/>
</dbReference>
<dbReference type="InterPro" id="IPR045886">
    <property type="entry name" value="ThiF/MoeB/HesA"/>
</dbReference>
<evidence type="ECO:0000256" key="3">
    <source>
        <dbReference type="ARBA" id="ARBA00022840"/>
    </source>
</evidence>
<dbReference type="OMA" id="IPDVGMD"/>
<accession>G0QTC3</accession>
<evidence type="ECO:0000256" key="1">
    <source>
        <dbReference type="ARBA" id="ARBA00022679"/>
    </source>
</evidence>
<keyword evidence="1" id="KW-0808">Transferase</keyword>
<keyword evidence="6" id="KW-1185">Reference proteome</keyword>
<dbReference type="STRING" id="857967.G0QTC3"/>
<dbReference type="InParanoid" id="G0QTC3"/>
<dbReference type="SUPFAM" id="SSF69572">
    <property type="entry name" value="Activating enzymes of the ubiquitin-like proteins"/>
    <property type="match status" value="1"/>
</dbReference>
<evidence type="ECO:0000313" key="5">
    <source>
        <dbReference type="EMBL" id="EGR31558.1"/>
    </source>
</evidence>
<dbReference type="InterPro" id="IPR000594">
    <property type="entry name" value="ThiF_NAD_FAD-bd"/>
</dbReference>
<dbReference type="SMART" id="SM00450">
    <property type="entry name" value="RHOD"/>
    <property type="match status" value="1"/>
</dbReference>
<evidence type="ECO:0000313" key="6">
    <source>
        <dbReference type="Proteomes" id="UP000008983"/>
    </source>
</evidence>
<dbReference type="GO" id="GO:0042292">
    <property type="term" value="F:URM1 activating enzyme activity"/>
    <property type="evidence" value="ECO:0007669"/>
    <property type="project" value="TreeGrafter"/>
</dbReference>
<dbReference type="eggNOG" id="KOG2017">
    <property type="taxonomic scope" value="Eukaryota"/>
</dbReference>
<organism evidence="5 6">
    <name type="scientific">Ichthyophthirius multifiliis</name>
    <name type="common">White spot disease agent</name>
    <name type="synonym">Ich</name>
    <dbReference type="NCBI Taxonomy" id="5932"/>
    <lineage>
        <taxon>Eukaryota</taxon>
        <taxon>Sar</taxon>
        <taxon>Alveolata</taxon>
        <taxon>Ciliophora</taxon>
        <taxon>Intramacronucleata</taxon>
        <taxon>Oligohymenophorea</taxon>
        <taxon>Hymenostomatida</taxon>
        <taxon>Ophryoglenina</taxon>
        <taxon>Ichthyophthirius</taxon>
    </lineage>
</organism>
<keyword evidence="2" id="KW-0547">Nucleotide-binding</keyword>
<reference evidence="5 6" key="1">
    <citation type="submission" date="2011-07" db="EMBL/GenBank/DDBJ databases">
        <authorList>
            <person name="Coyne R."/>
            <person name="Brami D."/>
            <person name="Johnson J."/>
            <person name="Hostetler J."/>
            <person name="Hannick L."/>
            <person name="Clark T."/>
            <person name="Cassidy-Hanley D."/>
            <person name="Inman J."/>
        </authorList>
    </citation>
    <scope>NUCLEOTIDE SEQUENCE [LARGE SCALE GENOMIC DNA]</scope>
    <source>
        <strain evidence="5 6">G5</strain>
    </source>
</reference>
<name>G0QTC3_ICHMU</name>
<dbReference type="InterPro" id="IPR036873">
    <property type="entry name" value="Rhodanese-like_dom_sf"/>
</dbReference>
<proteinExistence type="predicted"/>
<dbReference type="PROSITE" id="PS50206">
    <property type="entry name" value="RHODANESE_3"/>
    <property type="match status" value="1"/>
</dbReference>
<dbReference type="Pfam" id="PF00581">
    <property type="entry name" value="Rhodanese"/>
    <property type="match status" value="1"/>
</dbReference>
<dbReference type="InterPro" id="IPR001763">
    <property type="entry name" value="Rhodanese-like_dom"/>
</dbReference>
<dbReference type="GO" id="GO:0016779">
    <property type="term" value="F:nucleotidyltransferase activity"/>
    <property type="evidence" value="ECO:0007669"/>
    <property type="project" value="TreeGrafter"/>
</dbReference>
<dbReference type="GO" id="GO:0005524">
    <property type="term" value="F:ATP binding"/>
    <property type="evidence" value="ECO:0007669"/>
    <property type="project" value="UniProtKB-KW"/>
</dbReference>
<evidence type="ECO:0000256" key="2">
    <source>
        <dbReference type="ARBA" id="ARBA00022741"/>
    </source>
</evidence>
<dbReference type="PANTHER" id="PTHR10953">
    <property type="entry name" value="UBIQUITIN-ACTIVATING ENZYME E1"/>
    <property type="match status" value="1"/>
</dbReference>
<dbReference type="Proteomes" id="UP000008983">
    <property type="component" value="Unassembled WGS sequence"/>
</dbReference>
<gene>
    <name evidence="5" type="ORF">IMG5_107780</name>
</gene>
<dbReference type="PANTHER" id="PTHR10953:SF102">
    <property type="entry name" value="ADENYLYLTRANSFERASE AND SULFURTRANSFERASE MOCS3"/>
    <property type="match status" value="1"/>
</dbReference>
<dbReference type="OrthoDB" id="10261062at2759"/>
<evidence type="ECO:0000259" key="4">
    <source>
        <dbReference type="PROSITE" id="PS50206"/>
    </source>
</evidence>
<protein>
    <recommendedName>
        <fullName evidence="4">Rhodanese domain-containing protein</fullName>
    </recommendedName>
</protein>
<dbReference type="GO" id="GO:0004792">
    <property type="term" value="F:thiosulfate-cyanide sulfurtransferase activity"/>
    <property type="evidence" value="ECO:0007669"/>
    <property type="project" value="TreeGrafter"/>
</dbReference>